<accession>A0ABV3CFK6</accession>
<feature type="transmembrane region" description="Helical" evidence="2">
    <location>
        <begin position="24"/>
        <end position="47"/>
    </location>
</feature>
<sequence length="228" mass="24616">MPDETVPRPATTHDAPEPEASSRALGALGCGGAALVGMLLLVCMLAWGAWASTDFPRVAPEEMADRALQRSQEAYTVLGFTRTIRPGVEKLGVSTENTLSSDFCYDGGLLGLKDETIDGAYSMSHSWALDHVPASQAVPGLRRLHRFLADEGWEVTSYSEGTPGGSWDLFVQRNDGDERMSFTWYPDREYFTGGASVPCAYDPQWKNGDVGPAGDNQRPPAFGPAPKS</sequence>
<name>A0ABV3CFK6_9ACTN</name>
<keyword evidence="2" id="KW-0812">Transmembrane</keyword>
<reference evidence="3 4" key="1">
    <citation type="submission" date="2024-06" db="EMBL/GenBank/DDBJ databases">
        <title>The Natural Products Discovery Center: Release of the First 8490 Sequenced Strains for Exploring Actinobacteria Biosynthetic Diversity.</title>
        <authorList>
            <person name="Kalkreuter E."/>
            <person name="Kautsar S.A."/>
            <person name="Yang D."/>
            <person name="Bader C.D."/>
            <person name="Teijaro C.N."/>
            <person name="Fluegel L."/>
            <person name="Davis C.M."/>
            <person name="Simpson J.R."/>
            <person name="Lauterbach L."/>
            <person name="Steele A.D."/>
            <person name="Gui C."/>
            <person name="Meng S."/>
            <person name="Li G."/>
            <person name="Viehrig K."/>
            <person name="Ye F."/>
            <person name="Su P."/>
            <person name="Kiefer A.F."/>
            <person name="Nichols A."/>
            <person name="Cepeda A.J."/>
            <person name="Yan W."/>
            <person name="Fan B."/>
            <person name="Jiang Y."/>
            <person name="Adhikari A."/>
            <person name="Zheng C.-J."/>
            <person name="Schuster L."/>
            <person name="Cowan T.M."/>
            <person name="Smanski M.J."/>
            <person name="Chevrette M.G."/>
            <person name="De Carvalho L.P.S."/>
            <person name="Shen B."/>
        </authorList>
    </citation>
    <scope>NUCLEOTIDE SEQUENCE [LARGE SCALE GENOMIC DNA]</scope>
    <source>
        <strain evidence="3 4">NPDC045974</strain>
    </source>
</reference>
<dbReference type="RefSeq" id="WP_358476193.1">
    <property type="nucleotide sequence ID" value="NZ_JBEZAE010000015.1"/>
</dbReference>
<organism evidence="3 4">
    <name type="scientific">Streptomyces narbonensis</name>
    <dbReference type="NCBI Taxonomy" id="67333"/>
    <lineage>
        <taxon>Bacteria</taxon>
        <taxon>Bacillati</taxon>
        <taxon>Actinomycetota</taxon>
        <taxon>Actinomycetes</taxon>
        <taxon>Kitasatosporales</taxon>
        <taxon>Streptomycetaceae</taxon>
        <taxon>Streptomyces</taxon>
    </lineage>
</organism>
<gene>
    <name evidence="3" type="ORF">AB0A88_22535</name>
</gene>
<evidence type="ECO:0000256" key="2">
    <source>
        <dbReference type="SAM" id="Phobius"/>
    </source>
</evidence>
<protein>
    <recommendedName>
        <fullName evidence="5">Lipoprotein</fullName>
    </recommendedName>
</protein>
<dbReference type="EMBL" id="JBEZAE010000015">
    <property type="protein sequence ID" value="MEU7072903.1"/>
    <property type="molecule type" value="Genomic_DNA"/>
</dbReference>
<feature type="region of interest" description="Disordered" evidence="1">
    <location>
        <begin position="1"/>
        <end position="21"/>
    </location>
</feature>
<keyword evidence="2" id="KW-1133">Transmembrane helix</keyword>
<feature type="region of interest" description="Disordered" evidence="1">
    <location>
        <begin position="202"/>
        <end position="228"/>
    </location>
</feature>
<comment type="caution">
    <text evidence="3">The sequence shown here is derived from an EMBL/GenBank/DDBJ whole genome shotgun (WGS) entry which is preliminary data.</text>
</comment>
<evidence type="ECO:0008006" key="5">
    <source>
        <dbReference type="Google" id="ProtNLM"/>
    </source>
</evidence>
<keyword evidence="2" id="KW-0472">Membrane</keyword>
<evidence type="ECO:0000313" key="3">
    <source>
        <dbReference type="EMBL" id="MEU7072903.1"/>
    </source>
</evidence>
<dbReference type="Proteomes" id="UP001551329">
    <property type="component" value="Unassembled WGS sequence"/>
</dbReference>
<proteinExistence type="predicted"/>
<evidence type="ECO:0000313" key="4">
    <source>
        <dbReference type="Proteomes" id="UP001551329"/>
    </source>
</evidence>
<keyword evidence="4" id="KW-1185">Reference proteome</keyword>
<evidence type="ECO:0000256" key="1">
    <source>
        <dbReference type="SAM" id="MobiDB-lite"/>
    </source>
</evidence>